<dbReference type="EMBL" id="AYKW01000013">
    <property type="protein sequence ID" value="PIL30930.1"/>
    <property type="molecule type" value="Genomic_DNA"/>
</dbReference>
<evidence type="ECO:0000256" key="1">
    <source>
        <dbReference type="SAM" id="MobiDB-lite"/>
    </source>
</evidence>
<evidence type="ECO:0000313" key="3">
    <source>
        <dbReference type="Proteomes" id="UP000230002"/>
    </source>
</evidence>
<reference evidence="2 3" key="1">
    <citation type="journal article" date="2015" name="Sci. Rep.">
        <title>Chromosome-level genome map provides insights into diverse defense mechanisms in the medicinal fungus Ganoderma sinense.</title>
        <authorList>
            <person name="Zhu Y."/>
            <person name="Xu J."/>
            <person name="Sun C."/>
            <person name="Zhou S."/>
            <person name="Xu H."/>
            <person name="Nelson D.R."/>
            <person name="Qian J."/>
            <person name="Song J."/>
            <person name="Luo H."/>
            <person name="Xiang L."/>
            <person name="Li Y."/>
            <person name="Xu Z."/>
            <person name="Ji A."/>
            <person name="Wang L."/>
            <person name="Lu S."/>
            <person name="Hayward A."/>
            <person name="Sun W."/>
            <person name="Li X."/>
            <person name="Schwartz D.C."/>
            <person name="Wang Y."/>
            <person name="Chen S."/>
        </authorList>
    </citation>
    <scope>NUCLEOTIDE SEQUENCE [LARGE SCALE GENOMIC DNA]</scope>
    <source>
        <strain evidence="2 3">ZZ0214-1</strain>
    </source>
</reference>
<dbReference type="InterPro" id="IPR036047">
    <property type="entry name" value="F-box-like_dom_sf"/>
</dbReference>
<dbReference type="SUPFAM" id="SSF81383">
    <property type="entry name" value="F-box domain"/>
    <property type="match status" value="1"/>
</dbReference>
<sequence length="418" mass="46611">MLHLHVQSATNDSESLPPFTVAIPPEIFYRIYHFLTDDLATLSACTRVSKQWHGVARQCLFSTIVVRGQPQYSEFCDLVVRHPDIGTCIGELEFHPAPTSSSSPGGSSETLNLALLSTIVPKLTSLRRLTFWSTPAFVWEALLAEFEVGPPVTSRPVSFEKLHFGYTDRDVARSLPSLFRLLSRFGCVDTVVFEALNPFAGHTLMNTSVLAKSVRIRRVIFEGCAAQAVHVDYFHRIVVPGALQSVTLSIPHYSALDAVTRMHAFFKESAMNVVDLEILWLREIPIWPAERTQPEEREYSSSSRHDRTLTHDDIVDLYNTWKLLSETIRCCNKLQRLRLRAPGTQTLTGGTNGFLATFETFETLFTPAPSTVRDVTVRLGTNLTRTGGPTKSPASNSGTCVRSIRSSRELESILTCVP</sequence>
<feature type="compositionally biased region" description="Polar residues" evidence="1">
    <location>
        <begin position="382"/>
        <end position="400"/>
    </location>
</feature>
<protein>
    <submittedName>
        <fullName evidence="2">Uncharacterized protein</fullName>
    </submittedName>
</protein>
<dbReference type="Proteomes" id="UP000230002">
    <property type="component" value="Unassembled WGS sequence"/>
</dbReference>
<feature type="region of interest" description="Disordered" evidence="1">
    <location>
        <begin position="382"/>
        <end position="401"/>
    </location>
</feature>
<organism evidence="2 3">
    <name type="scientific">Ganoderma sinense ZZ0214-1</name>
    <dbReference type="NCBI Taxonomy" id="1077348"/>
    <lineage>
        <taxon>Eukaryota</taxon>
        <taxon>Fungi</taxon>
        <taxon>Dikarya</taxon>
        <taxon>Basidiomycota</taxon>
        <taxon>Agaricomycotina</taxon>
        <taxon>Agaricomycetes</taxon>
        <taxon>Polyporales</taxon>
        <taxon>Polyporaceae</taxon>
        <taxon>Ganoderma</taxon>
    </lineage>
</organism>
<gene>
    <name evidence="2" type="ORF">GSI_07099</name>
</gene>
<dbReference type="AlphaFoldDB" id="A0A2G8SAZ5"/>
<name>A0A2G8SAZ5_9APHY</name>
<dbReference type="OrthoDB" id="2750412at2759"/>
<accession>A0A2G8SAZ5</accession>
<evidence type="ECO:0000313" key="2">
    <source>
        <dbReference type="EMBL" id="PIL30930.1"/>
    </source>
</evidence>
<comment type="caution">
    <text evidence="2">The sequence shown here is derived from an EMBL/GenBank/DDBJ whole genome shotgun (WGS) entry which is preliminary data.</text>
</comment>
<proteinExistence type="predicted"/>
<keyword evidence="3" id="KW-1185">Reference proteome</keyword>